<evidence type="ECO:0000313" key="2">
    <source>
        <dbReference type="EMBL" id="VAX41748.1"/>
    </source>
</evidence>
<evidence type="ECO:0000256" key="1">
    <source>
        <dbReference type="SAM" id="MobiDB-lite"/>
    </source>
</evidence>
<sequence length="105" mass="11411">MVQLISSKPDATLFDSAATISEPPPPEATPPETIPSEASTALSRPQLFDRIMVINTSATEEYLDSFSDRSLARYLAHLDTLGSPRGTRRERPGDSPAILVRETAI</sequence>
<protein>
    <submittedName>
        <fullName evidence="2">Uncharacterized protein</fullName>
    </submittedName>
</protein>
<feature type="region of interest" description="Disordered" evidence="1">
    <location>
        <begin position="1"/>
        <end position="41"/>
    </location>
</feature>
<feature type="compositionally biased region" description="Pro residues" evidence="1">
    <location>
        <begin position="22"/>
        <end position="33"/>
    </location>
</feature>
<proteinExistence type="predicted"/>
<reference evidence="2" key="1">
    <citation type="submission" date="2018-06" db="EMBL/GenBank/DDBJ databases">
        <authorList>
            <person name="Zhirakovskaya E."/>
        </authorList>
    </citation>
    <scope>NUCLEOTIDE SEQUENCE</scope>
</reference>
<accession>A0A3B1DZD7</accession>
<feature type="region of interest" description="Disordered" evidence="1">
    <location>
        <begin position="82"/>
        <end position="105"/>
    </location>
</feature>
<dbReference type="EMBL" id="UOGK01000587">
    <property type="protein sequence ID" value="VAX41748.1"/>
    <property type="molecule type" value="Genomic_DNA"/>
</dbReference>
<dbReference type="AlphaFoldDB" id="A0A3B1DZD7"/>
<name>A0A3B1DZD7_9ZZZZ</name>
<organism evidence="2">
    <name type="scientific">hydrothermal vent metagenome</name>
    <dbReference type="NCBI Taxonomy" id="652676"/>
    <lineage>
        <taxon>unclassified sequences</taxon>
        <taxon>metagenomes</taxon>
        <taxon>ecological metagenomes</taxon>
    </lineage>
</organism>
<gene>
    <name evidence="2" type="ORF">MNBD_PLANCTO03-2186</name>
</gene>